<feature type="transmembrane region" description="Helical" evidence="1">
    <location>
        <begin position="22"/>
        <end position="41"/>
    </location>
</feature>
<organism evidence="2 3">
    <name type="scientific">Gloeothece citriformis (strain PCC 7424)</name>
    <name type="common">Cyanothece sp. (strain PCC 7424)</name>
    <dbReference type="NCBI Taxonomy" id="65393"/>
    <lineage>
        <taxon>Bacteria</taxon>
        <taxon>Bacillati</taxon>
        <taxon>Cyanobacteriota</taxon>
        <taxon>Cyanophyceae</taxon>
        <taxon>Oscillatoriophycideae</taxon>
        <taxon>Chroococcales</taxon>
        <taxon>Aphanothecaceae</taxon>
        <taxon>Gloeothece</taxon>
        <taxon>Gloeothece citriformis</taxon>
    </lineage>
</organism>
<geneLocation type="plasmid" evidence="2 3">
    <name>pP742402</name>
</geneLocation>
<reference evidence="3" key="1">
    <citation type="journal article" date="2011" name="MBio">
        <title>Novel metabolic attributes of the genus Cyanothece, comprising a group of unicellular nitrogen-fixing Cyanobacteria.</title>
        <authorList>
            <person name="Bandyopadhyay A."/>
            <person name="Elvitigala T."/>
            <person name="Welsh E."/>
            <person name="Stockel J."/>
            <person name="Liberton M."/>
            <person name="Min H."/>
            <person name="Sherman L.A."/>
            <person name="Pakrasi H.B."/>
        </authorList>
    </citation>
    <scope>NUCLEOTIDE SEQUENCE [LARGE SCALE GENOMIC DNA]</scope>
    <source>
        <strain evidence="3">PCC 7424</strain>
        <plasmid evidence="3">pP742402</plasmid>
    </source>
</reference>
<dbReference type="EMBL" id="CP001293">
    <property type="protein sequence ID" value="ACK74011.1"/>
    <property type="molecule type" value="Genomic_DNA"/>
</dbReference>
<keyword evidence="2" id="KW-0614">Plasmid</keyword>
<dbReference type="KEGG" id="cyc:PCC7424_5437"/>
<keyword evidence="1" id="KW-0472">Membrane</keyword>
<dbReference type="AlphaFoldDB" id="B7KMI9"/>
<sequence length="51" mass="6004">MENSEIELNDTSVKLAPKNREMSPFFLFIFTILVILFYDGYCQAQNKNEKI</sequence>
<name>B7KMI9_GLOC7</name>
<keyword evidence="1" id="KW-0812">Transmembrane</keyword>
<accession>B7KMI9</accession>
<keyword evidence="1" id="KW-1133">Transmembrane helix</keyword>
<evidence type="ECO:0000313" key="2">
    <source>
        <dbReference type="EMBL" id="ACK74011.1"/>
    </source>
</evidence>
<dbReference type="HOGENOM" id="CLU_3097976_0_0_3"/>
<evidence type="ECO:0000256" key="1">
    <source>
        <dbReference type="SAM" id="Phobius"/>
    </source>
</evidence>
<evidence type="ECO:0000313" key="3">
    <source>
        <dbReference type="Proteomes" id="UP000002384"/>
    </source>
</evidence>
<proteinExistence type="predicted"/>
<dbReference type="Proteomes" id="UP000002384">
    <property type="component" value="Plasmid pP742402"/>
</dbReference>
<gene>
    <name evidence="2" type="ordered locus">PCC7424_5437</name>
</gene>
<protein>
    <submittedName>
        <fullName evidence="2">Uncharacterized protein</fullName>
    </submittedName>
</protein>
<keyword evidence="3" id="KW-1185">Reference proteome</keyword>